<keyword evidence="1" id="KW-0812">Transmembrane</keyword>
<organism evidence="2 3">
    <name type="scientific">Rahnella contaminans</name>
    <dbReference type="NCBI Taxonomy" id="2703882"/>
    <lineage>
        <taxon>Bacteria</taxon>
        <taxon>Pseudomonadati</taxon>
        <taxon>Pseudomonadota</taxon>
        <taxon>Gammaproteobacteria</taxon>
        <taxon>Enterobacterales</taxon>
        <taxon>Yersiniaceae</taxon>
        <taxon>Rahnella</taxon>
    </lineage>
</organism>
<comment type="caution">
    <text evidence="2">The sequence shown here is derived from an EMBL/GenBank/DDBJ whole genome shotgun (WGS) entry which is preliminary data.</text>
</comment>
<keyword evidence="3" id="KW-1185">Reference proteome</keyword>
<sequence>MGNTNWHWEAHFNIESSVLMKILVVLLLIYWGYAELQKRKKKRENPDVSIAKANARERNQWRYVRRLFRVLQIAFALYLVGSTIKFLFT</sequence>
<feature type="transmembrane region" description="Helical" evidence="1">
    <location>
        <begin position="12"/>
        <end position="33"/>
    </location>
</feature>
<reference evidence="2 3" key="2">
    <citation type="submission" date="2020-03" db="EMBL/GenBank/DDBJ databases">
        <title>Rahnella aceri sp. nov., isoated from traditional Jeju Makgeolli.</title>
        <authorList>
            <person name="Kim I.S."/>
            <person name="Jeon D."/>
        </authorList>
    </citation>
    <scope>NUCLEOTIDE SEQUENCE [LARGE SCALE GENOMIC DNA]</scope>
    <source>
        <strain evidence="2 3">Lac-M11</strain>
    </source>
</reference>
<dbReference type="RefSeq" id="WP_165059981.1">
    <property type="nucleotide sequence ID" value="NZ_JAADJS010000003.1"/>
</dbReference>
<keyword evidence="1" id="KW-0472">Membrane</keyword>
<dbReference type="Proteomes" id="UP000476696">
    <property type="component" value="Unassembled WGS sequence"/>
</dbReference>
<evidence type="ECO:0000313" key="3">
    <source>
        <dbReference type="Proteomes" id="UP000476696"/>
    </source>
</evidence>
<proteinExistence type="predicted"/>
<keyword evidence="1" id="KW-1133">Transmembrane helix</keyword>
<evidence type="ECO:0000256" key="1">
    <source>
        <dbReference type="SAM" id="Phobius"/>
    </source>
</evidence>
<accession>A0A6M2B6L3</accession>
<protein>
    <submittedName>
        <fullName evidence="2">Uncharacterized protein</fullName>
    </submittedName>
</protein>
<name>A0A6M2B6L3_9GAMM</name>
<evidence type="ECO:0000313" key="2">
    <source>
        <dbReference type="EMBL" id="NGX88509.1"/>
    </source>
</evidence>
<reference evidence="2 3" key="1">
    <citation type="submission" date="2020-01" db="EMBL/GenBank/DDBJ databases">
        <authorList>
            <person name="Lee S.D."/>
        </authorList>
    </citation>
    <scope>NUCLEOTIDE SEQUENCE [LARGE SCALE GENOMIC DNA]</scope>
    <source>
        <strain evidence="2 3">Lac-M11</strain>
    </source>
</reference>
<dbReference type="EMBL" id="JAADJS010000003">
    <property type="protein sequence ID" value="NGX88509.1"/>
    <property type="molecule type" value="Genomic_DNA"/>
</dbReference>
<feature type="transmembrane region" description="Helical" evidence="1">
    <location>
        <begin position="67"/>
        <end position="88"/>
    </location>
</feature>
<gene>
    <name evidence="2" type="ORF">GW579_15635</name>
</gene>
<dbReference type="AlphaFoldDB" id="A0A6M2B6L3"/>